<organism evidence="1 2">
    <name type="scientific">Stieleria bergensis</name>
    <dbReference type="NCBI Taxonomy" id="2528025"/>
    <lineage>
        <taxon>Bacteria</taxon>
        <taxon>Pseudomonadati</taxon>
        <taxon>Planctomycetota</taxon>
        <taxon>Planctomycetia</taxon>
        <taxon>Pirellulales</taxon>
        <taxon>Pirellulaceae</taxon>
        <taxon>Stieleria</taxon>
    </lineage>
</organism>
<reference evidence="1 2" key="1">
    <citation type="submission" date="2019-02" db="EMBL/GenBank/DDBJ databases">
        <title>Deep-cultivation of Planctomycetes and their phenomic and genomic characterization uncovers novel biology.</title>
        <authorList>
            <person name="Wiegand S."/>
            <person name="Jogler M."/>
            <person name="Boedeker C."/>
            <person name="Pinto D."/>
            <person name="Vollmers J."/>
            <person name="Rivas-Marin E."/>
            <person name="Kohn T."/>
            <person name="Peeters S.H."/>
            <person name="Heuer A."/>
            <person name="Rast P."/>
            <person name="Oberbeckmann S."/>
            <person name="Bunk B."/>
            <person name="Jeske O."/>
            <person name="Meyerdierks A."/>
            <person name="Storesund J.E."/>
            <person name="Kallscheuer N."/>
            <person name="Luecker S."/>
            <person name="Lage O.M."/>
            <person name="Pohl T."/>
            <person name="Merkel B.J."/>
            <person name="Hornburger P."/>
            <person name="Mueller R.-W."/>
            <person name="Bruemmer F."/>
            <person name="Labrenz M."/>
            <person name="Spormann A.M."/>
            <person name="Op den Camp H."/>
            <person name="Overmann J."/>
            <person name="Amann R."/>
            <person name="Jetten M.S.M."/>
            <person name="Mascher T."/>
            <person name="Medema M.H."/>
            <person name="Devos D.P."/>
            <person name="Kaster A.-K."/>
            <person name="Ovreas L."/>
            <person name="Rohde M."/>
            <person name="Galperin M.Y."/>
            <person name="Jogler C."/>
        </authorList>
    </citation>
    <scope>NUCLEOTIDE SEQUENCE [LARGE SCALE GENOMIC DNA]</scope>
    <source>
        <strain evidence="1 2">SV_7m_r</strain>
    </source>
</reference>
<evidence type="ECO:0000313" key="2">
    <source>
        <dbReference type="Proteomes" id="UP000315003"/>
    </source>
</evidence>
<dbReference type="Proteomes" id="UP000315003">
    <property type="component" value="Chromosome"/>
</dbReference>
<accession>A0A517SX64</accession>
<evidence type="ECO:0000313" key="1">
    <source>
        <dbReference type="EMBL" id="QDT60633.1"/>
    </source>
</evidence>
<proteinExistence type="predicted"/>
<gene>
    <name evidence="1" type="ORF">SV7mr_31570</name>
</gene>
<dbReference type="OrthoDB" id="274012at2"/>
<dbReference type="RefSeq" id="WP_145273616.1">
    <property type="nucleotide sequence ID" value="NZ_CP036272.1"/>
</dbReference>
<protein>
    <submittedName>
        <fullName evidence="1">Uncharacterized protein</fullName>
    </submittedName>
</protein>
<keyword evidence="2" id="KW-1185">Reference proteome</keyword>
<dbReference type="PIRSF" id="PIRSF030771">
    <property type="entry name" value="UCP030771"/>
    <property type="match status" value="1"/>
</dbReference>
<dbReference type="InterPro" id="IPR011231">
    <property type="entry name" value="Phage_VT1-Sakai_H0018"/>
</dbReference>
<dbReference type="AlphaFoldDB" id="A0A517SX64"/>
<dbReference type="Pfam" id="PF09956">
    <property type="entry name" value="Phage_cement_2"/>
    <property type="match status" value="1"/>
</dbReference>
<name>A0A517SX64_9BACT</name>
<sequence length="116" mass="12252">MSNPIIAPIGATFVHEGVAIPIVTEAEIPAGNVVVLGKLVGVAKYGICPNSRGSITVAGVFNLVKDPTTNIPAGTILYWSKISHHVIKNAYQHSMIGIAVEDAPPSTLRVMVRLKQ</sequence>
<dbReference type="EMBL" id="CP036272">
    <property type="protein sequence ID" value="QDT60633.1"/>
    <property type="molecule type" value="Genomic_DNA"/>
</dbReference>